<proteinExistence type="predicted"/>
<dbReference type="AlphaFoldDB" id="A0A540R6Z8"/>
<accession>A0A540R6Z8</accession>
<comment type="caution">
    <text evidence="2">The sequence shown here is derived from an EMBL/GenBank/DDBJ whole genome shotgun (WGS) entry which is preliminary data.</text>
</comment>
<dbReference type="STRING" id="1686286.GCA_900092335_02510"/>
<feature type="transmembrane region" description="Helical" evidence="1">
    <location>
        <begin position="28"/>
        <end position="46"/>
    </location>
</feature>
<evidence type="ECO:0000313" key="2">
    <source>
        <dbReference type="EMBL" id="TQE43513.1"/>
    </source>
</evidence>
<evidence type="ECO:0000256" key="1">
    <source>
        <dbReference type="SAM" id="Phobius"/>
    </source>
</evidence>
<keyword evidence="3" id="KW-1185">Reference proteome</keyword>
<keyword evidence="1" id="KW-1133">Transmembrane helix</keyword>
<dbReference type="EMBL" id="VHIR01000008">
    <property type="protein sequence ID" value="TQE43513.1"/>
    <property type="molecule type" value="Genomic_DNA"/>
</dbReference>
<organism evidence="2 3">
    <name type="scientific">Corynebacterium phoceense</name>
    <dbReference type="NCBI Taxonomy" id="1686286"/>
    <lineage>
        <taxon>Bacteria</taxon>
        <taxon>Bacillati</taxon>
        <taxon>Actinomycetota</taxon>
        <taxon>Actinomycetes</taxon>
        <taxon>Mycobacteriales</taxon>
        <taxon>Corynebacteriaceae</taxon>
        <taxon>Corynebacterium</taxon>
    </lineage>
</organism>
<keyword evidence="1" id="KW-0812">Transmembrane</keyword>
<sequence>MRYVLFAFSAFFCLAAIGSQLFGAPRLVAVVCMVLAALALVIGLVYQGRVIESQEKVLNEEQTAELERLLDNGQFGVAVGQVRLWFRGTSEEEAEAVVHALAQGR</sequence>
<reference evidence="2 3" key="1">
    <citation type="submission" date="2019-06" db="EMBL/GenBank/DDBJ databases">
        <title>Draft genome of C. phoceense Strain 272.</title>
        <authorList>
            <person name="Pacheco L.G.C."/>
            <person name="Barberis C.M."/>
            <person name="Almuzara M.N."/>
            <person name="Traglia G.M."/>
            <person name="Santos C.S."/>
            <person name="Rocha D.J.P.G."/>
            <person name="Aguiar E.R.G.R."/>
            <person name="Vay C.A."/>
        </authorList>
    </citation>
    <scope>NUCLEOTIDE SEQUENCE [LARGE SCALE GENOMIC DNA]</scope>
    <source>
        <strain evidence="2 3">272</strain>
    </source>
</reference>
<protein>
    <submittedName>
        <fullName evidence="2">Uncharacterized protein</fullName>
    </submittedName>
</protein>
<dbReference type="Proteomes" id="UP000318080">
    <property type="component" value="Unassembled WGS sequence"/>
</dbReference>
<gene>
    <name evidence="2" type="ORF">EJK80_07030</name>
</gene>
<evidence type="ECO:0000313" key="3">
    <source>
        <dbReference type="Proteomes" id="UP000318080"/>
    </source>
</evidence>
<keyword evidence="1" id="KW-0472">Membrane</keyword>
<name>A0A540R6Z8_9CORY</name>
<dbReference type="RefSeq" id="WP_070540863.1">
    <property type="nucleotide sequence ID" value="NZ_VHIR01000008.1"/>
</dbReference>